<dbReference type="InterPro" id="IPR058625">
    <property type="entry name" value="MdtA-like_BSH"/>
</dbReference>
<dbReference type="Gene3D" id="2.40.50.100">
    <property type="match status" value="1"/>
</dbReference>
<feature type="domain" description="Multidrug resistance protein MdtA-like alpha-helical hairpin" evidence="3">
    <location>
        <begin position="119"/>
        <end position="188"/>
    </location>
</feature>
<evidence type="ECO:0000256" key="2">
    <source>
        <dbReference type="ARBA" id="ARBA00009477"/>
    </source>
</evidence>
<dbReference type="Gene3D" id="1.10.287.470">
    <property type="entry name" value="Helix hairpin bin"/>
    <property type="match status" value="1"/>
</dbReference>
<dbReference type="AlphaFoldDB" id="A0A6N8DRK3"/>
<dbReference type="Gene3D" id="2.40.420.20">
    <property type="match status" value="1"/>
</dbReference>
<comment type="similarity">
    <text evidence="2">Belongs to the membrane fusion protein (MFP) (TC 8.A.1) family.</text>
</comment>
<dbReference type="Gene3D" id="2.40.30.170">
    <property type="match status" value="1"/>
</dbReference>
<dbReference type="PANTHER" id="PTHR30158">
    <property type="entry name" value="ACRA/E-RELATED COMPONENT OF DRUG EFFLUX TRANSPORTER"/>
    <property type="match status" value="1"/>
</dbReference>
<dbReference type="InterPro" id="IPR058626">
    <property type="entry name" value="MdtA-like_b-barrel"/>
</dbReference>
<name>A0A6N8DRK3_RHOAC</name>
<dbReference type="GO" id="GO:0022857">
    <property type="term" value="F:transmembrane transporter activity"/>
    <property type="evidence" value="ECO:0007669"/>
    <property type="project" value="InterPro"/>
</dbReference>
<evidence type="ECO:0000259" key="6">
    <source>
        <dbReference type="Pfam" id="PF25967"/>
    </source>
</evidence>
<comment type="subcellular location">
    <subcellularLocation>
        <location evidence="1">Cell envelope</location>
    </subcellularLocation>
</comment>
<sequence>MWVHIPAPVGSSKIALAAGALALVLGLSACKESGPGGPPSGGPRLGGPAPRAEVSVVVLHPQSVVITADLPGRTSASLVSEVRPQVTGLIRERLFKEGCDVKAGDVLYTIEPASYKASYDNALAALAQAQAAIPNAQNKAQRYATLVQQKAIAKQDYDDAVATLNQAKAAVAIAEASVSTAKINLDFTKITAPISGRIDRSSLTPGALVSANQTALLTTIRTIDPIFVDITQSATRFLQLREAMRKGVLKISGDNVRVRLRLDDGGFYPLEGTMEAREDNVSQTTGTYTLRAVFPNPDHLLLPGMYVRAVVEQGVQKASFLAPQRAVTHDTRGEPVALFVDDDGKVESRTLKIGGSVGHNWLVESGLNDGDRIVVEGSMKVRPGQEVAAVEAVIDETTGEIVSRGARR</sequence>
<evidence type="ECO:0000256" key="1">
    <source>
        <dbReference type="ARBA" id="ARBA00004196"/>
    </source>
</evidence>
<dbReference type="FunFam" id="2.40.420.20:FF:000001">
    <property type="entry name" value="Efflux RND transporter periplasmic adaptor subunit"/>
    <property type="match status" value="1"/>
</dbReference>
<dbReference type="GO" id="GO:0005886">
    <property type="term" value="C:plasma membrane"/>
    <property type="evidence" value="ECO:0007669"/>
    <property type="project" value="TreeGrafter"/>
</dbReference>
<evidence type="ECO:0000259" key="5">
    <source>
        <dbReference type="Pfam" id="PF25944"/>
    </source>
</evidence>
<accession>A0A6N8DRK3</accession>
<dbReference type="GO" id="GO:0046677">
    <property type="term" value="P:response to antibiotic"/>
    <property type="evidence" value="ECO:0007669"/>
    <property type="project" value="TreeGrafter"/>
</dbReference>
<dbReference type="EMBL" id="WNKS01000029">
    <property type="protein sequence ID" value="MTV33200.1"/>
    <property type="molecule type" value="Genomic_DNA"/>
</dbReference>
<evidence type="ECO:0000259" key="4">
    <source>
        <dbReference type="Pfam" id="PF25917"/>
    </source>
</evidence>
<proteinExistence type="inferred from homology"/>
<dbReference type="Pfam" id="PF25967">
    <property type="entry name" value="RND-MFP_C"/>
    <property type="match status" value="1"/>
</dbReference>
<dbReference type="InterPro" id="IPR006143">
    <property type="entry name" value="RND_pump_MFP"/>
</dbReference>
<feature type="domain" description="Multidrug resistance protein MdtA-like beta-barrel" evidence="5">
    <location>
        <begin position="225"/>
        <end position="314"/>
    </location>
</feature>
<dbReference type="PANTHER" id="PTHR30158:SF3">
    <property type="entry name" value="MULTIDRUG EFFLUX PUMP SUBUNIT ACRA-RELATED"/>
    <property type="match status" value="1"/>
</dbReference>
<dbReference type="SUPFAM" id="SSF111369">
    <property type="entry name" value="HlyD-like secretion proteins"/>
    <property type="match status" value="1"/>
</dbReference>
<feature type="domain" description="Multidrug resistance protein MdtA-like barrel-sandwich hybrid" evidence="4">
    <location>
        <begin position="81"/>
        <end position="220"/>
    </location>
</feature>
<dbReference type="Pfam" id="PF25917">
    <property type="entry name" value="BSH_RND"/>
    <property type="match status" value="1"/>
</dbReference>
<dbReference type="InterPro" id="IPR058624">
    <property type="entry name" value="MdtA-like_HH"/>
</dbReference>
<organism evidence="7 8">
    <name type="scientific">Rhodoblastus acidophilus</name>
    <name type="common">Rhodopseudomonas acidophila</name>
    <dbReference type="NCBI Taxonomy" id="1074"/>
    <lineage>
        <taxon>Bacteria</taxon>
        <taxon>Pseudomonadati</taxon>
        <taxon>Pseudomonadota</taxon>
        <taxon>Alphaproteobacteria</taxon>
        <taxon>Hyphomicrobiales</taxon>
        <taxon>Rhodoblastaceae</taxon>
        <taxon>Rhodoblastus</taxon>
    </lineage>
</organism>
<dbReference type="Pfam" id="PF25944">
    <property type="entry name" value="Beta-barrel_RND"/>
    <property type="match status" value="1"/>
</dbReference>
<feature type="domain" description="Multidrug resistance protein MdtA-like C-terminal permuted SH3" evidence="6">
    <location>
        <begin position="321"/>
        <end position="377"/>
    </location>
</feature>
<dbReference type="GO" id="GO:0030313">
    <property type="term" value="C:cell envelope"/>
    <property type="evidence" value="ECO:0007669"/>
    <property type="project" value="UniProtKB-SubCell"/>
</dbReference>
<dbReference type="NCBIfam" id="TIGR01730">
    <property type="entry name" value="RND_mfp"/>
    <property type="match status" value="1"/>
</dbReference>
<reference evidence="7 8" key="1">
    <citation type="submission" date="2019-11" db="EMBL/GenBank/DDBJ databases">
        <title>Whole-genome sequence of a Rhodoblastus acidophilus DSM 142.</title>
        <authorList>
            <person name="Kyndt J.A."/>
            <person name="Meyer T.E."/>
        </authorList>
    </citation>
    <scope>NUCLEOTIDE SEQUENCE [LARGE SCALE GENOMIC DNA]</scope>
    <source>
        <strain evidence="7 8">DSM 142</strain>
    </source>
</reference>
<dbReference type="Pfam" id="PF25876">
    <property type="entry name" value="HH_MFP_RND"/>
    <property type="match status" value="1"/>
</dbReference>
<evidence type="ECO:0000313" key="7">
    <source>
        <dbReference type="EMBL" id="MTV33200.1"/>
    </source>
</evidence>
<protein>
    <submittedName>
        <fullName evidence="7">Efflux RND transporter periplasmic adaptor subunit</fullName>
    </submittedName>
</protein>
<evidence type="ECO:0000313" key="8">
    <source>
        <dbReference type="Proteomes" id="UP000439113"/>
    </source>
</evidence>
<evidence type="ECO:0000259" key="3">
    <source>
        <dbReference type="Pfam" id="PF25876"/>
    </source>
</evidence>
<gene>
    <name evidence="7" type="ORF">GJ654_19650</name>
</gene>
<dbReference type="OrthoDB" id="9800613at2"/>
<comment type="caution">
    <text evidence="7">The sequence shown here is derived from an EMBL/GenBank/DDBJ whole genome shotgun (WGS) entry which is preliminary data.</text>
</comment>
<dbReference type="InterPro" id="IPR058627">
    <property type="entry name" value="MdtA-like_C"/>
</dbReference>
<dbReference type="Proteomes" id="UP000439113">
    <property type="component" value="Unassembled WGS sequence"/>
</dbReference>